<sequence length="31" mass="3501">MKLTGTVFLVFRYTNMSTAIRKSFGCLQTSV</sequence>
<evidence type="ECO:0000313" key="1">
    <source>
        <dbReference type="EMBL" id="JAH36002.1"/>
    </source>
</evidence>
<reference evidence="1" key="1">
    <citation type="submission" date="2014-11" db="EMBL/GenBank/DDBJ databases">
        <authorList>
            <person name="Amaro Gonzalez C."/>
        </authorList>
    </citation>
    <scope>NUCLEOTIDE SEQUENCE</scope>
</reference>
<name>A0A0E9S462_ANGAN</name>
<accession>A0A0E9S462</accession>
<protein>
    <submittedName>
        <fullName evidence="1">Uncharacterized protein</fullName>
    </submittedName>
</protein>
<dbReference type="EMBL" id="GBXM01072575">
    <property type="protein sequence ID" value="JAH36002.1"/>
    <property type="molecule type" value="Transcribed_RNA"/>
</dbReference>
<organism evidence="1">
    <name type="scientific">Anguilla anguilla</name>
    <name type="common">European freshwater eel</name>
    <name type="synonym">Muraena anguilla</name>
    <dbReference type="NCBI Taxonomy" id="7936"/>
    <lineage>
        <taxon>Eukaryota</taxon>
        <taxon>Metazoa</taxon>
        <taxon>Chordata</taxon>
        <taxon>Craniata</taxon>
        <taxon>Vertebrata</taxon>
        <taxon>Euteleostomi</taxon>
        <taxon>Actinopterygii</taxon>
        <taxon>Neopterygii</taxon>
        <taxon>Teleostei</taxon>
        <taxon>Anguilliformes</taxon>
        <taxon>Anguillidae</taxon>
        <taxon>Anguilla</taxon>
    </lineage>
</organism>
<reference evidence="1" key="2">
    <citation type="journal article" date="2015" name="Fish Shellfish Immunol.">
        <title>Early steps in the European eel (Anguilla anguilla)-Vibrio vulnificus interaction in the gills: Role of the RtxA13 toxin.</title>
        <authorList>
            <person name="Callol A."/>
            <person name="Pajuelo D."/>
            <person name="Ebbesson L."/>
            <person name="Teles M."/>
            <person name="MacKenzie S."/>
            <person name="Amaro C."/>
        </authorList>
    </citation>
    <scope>NUCLEOTIDE SEQUENCE</scope>
</reference>
<dbReference type="AlphaFoldDB" id="A0A0E9S462"/>
<proteinExistence type="predicted"/>